<comment type="caution">
    <text evidence="2">The sequence shown here is derived from an EMBL/GenBank/DDBJ whole genome shotgun (WGS) entry which is preliminary data.</text>
</comment>
<gene>
    <name evidence="2" type="ORF">fugu_008626</name>
</gene>
<dbReference type="EMBL" id="SWLE01000022">
    <property type="protein sequence ID" value="TNM84448.1"/>
    <property type="molecule type" value="Genomic_DNA"/>
</dbReference>
<protein>
    <submittedName>
        <fullName evidence="2">Uncharacterized protein</fullName>
    </submittedName>
</protein>
<dbReference type="AlphaFoldDB" id="A0A4Z2AYT2"/>
<evidence type="ECO:0000313" key="2">
    <source>
        <dbReference type="EMBL" id="TNM84448.1"/>
    </source>
</evidence>
<evidence type="ECO:0000256" key="1">
    <source>
        <dbReference type="SAM" id="MobiDB-lite"/>
    </source>
</evidence>
<accession>A0A4Z2AYT2</accession>
<keyword evidence="3" id="KW-1185">Reference proteome</keyword>
<name>A0A4Z2AYT2_9TELE</name>
<feature type="region of interest" description="Disordered" evidence="1">
    <location>
        <begin position="29"/>
        <end position="88"/>
    </location>
</feature>
<organism evidence="2 3">
    <name type="scientific">Takifugu bimaculatus</name>
    <dbReference type="NCBI Taxonomy" id="433685"/>
    <lineage>
        <taxon>Eukaryota</taxon>
        <taxon>Metazoa</taxon>
        <taxon>Chordata</taxon>
        <taxon>Craniata</taxon>
        <taxon>Vertebrata</taxon>
        <taxon>Euteleostomi</taxon>
        <taxon>Actinopterygii</taxon>
        <taxon>Neopterygii</taxon>
        <taxon>Teleostei</taxon>
        <taxon>Neoteleostei</taxon>
        <taxon>Acanthomorphata</taxon>
        <taxon>Eupercaria</taxon>
        <taxon>Tetraodontiformes</taxon>
        <taxon>Tetradontoidea</taxon>
        <taxon>Tetraodontidae</taxon>
        <taxon>Takifugu</taxon>
    </lineage>
</organism>
<proteinExistence type="predicted"/>
<reference evidence="2 3" key="1">
    <citation type="submission" date="2019-04" db="EMBL/GenBank/DDBJ databases">
        <title>The sequence and de novo assembly of Takifugu bimaculatus genome using PacBio and Hi-C technologies.</title>
        <authorList>
            <person name="Xu P."/>
            <person name="Liu B."/>
            <person name="Zhou Z."/>
        </authorList>
    </citation>
    <scope>NUCLEOTIDE SEQUENCE [LARGE SCALE GENOMIC DNA]</scope>
    <source>
        <strain evidence="2">TB-2018</strain>
        <tissue evidence="2">Muscle</tissue>
    </source>
</reference>
<evidence type="ECO:0000313" key="3">
    <source>
        <dbReference type="Proteomes" id="UP000516260"/>
    </source>
</evidence>
<dbReference type="Proteomes" id="UP000516260">
    <property type="component" value="Chromosome 9"/>
</dbReference>
<sequence length="88" mass="9044">MGSFNFGAAAATDKPAFAFVAFFSPGTPTPTFGQSAAQGPIPFGTPAQGFNSVPFGASPTPSFSIGAGSKPSGARQRLQARRQHNRKK</sequence>
<feature type="compositionally biased region" description="Basic residues" evidence="1">
    <location>
        <begin position="78"/>
        <end position="88"/>
    </location>
</feature>